<protein>
    <submittedName>
        <fullName evidence="1">Cyclic phosphodiesterase-like protein</fullName>
    </submittedName>
</protein>
<evidence type="ECO:0000313" key="2">
    <source>
        <dbReference type="Proteomes" id="UP000704712"/>
    </source>
</evidence>
<dbReference type="SUPFAM" id="SSF55144">
    <property type="entry name" value="LigT-like"/>
    <property type="match status" value="1"/>
</dbReference>
<accession>A0A8S9TL11</accession>
<dbReference type="PANTHER" id="PTHR28141:SF1">
    <property type="entry name" value="2',3'-CYCLIC-NUCLEOTIDE 3'-PHOSPHODIESTERASE"/>
    <property type="match status" value="1"/>
</dbReference>
<proteinExistence type="predicted"/>
<dbReference type="GO" id="GO:0009187">
    <property type="term" value="P:cyclic nucleotide metabolic process"/>
    <property type="evidence" value="ECO:0007669"/>
    <property type="project" value="TreeGrafter"/>
</dbReference>
<sequence>MAEMTDLVAGFSVWAVPEQSTSEELQNIINTYAQRLQTPSFLPHMTVLSGVKGLSAEEATAKLSELANSMRVLDVEIQTVTFKEELYFQCVFGLLKLTSDLLQAHGRAKEVYAVERKEAFMPHVSFIYGDLANGLRANLAKELQPSLDSRRLKMKKLQVWRTLGPAETWELVAEQSLIS</sequence>
<gene>
    <name evidence="1" type="ORF">GN958_ATG21161</name>
</gene>
<dbReference type="EMBL" id="JAACNO010002937">
    <property type="protein sequence ID" value="KAF4129666.1"/>
    <property type="molecule type" value="Genomic_DNA"/>
</dbReference>
<comment type="caution">
    <text evidence="1">The sequence shown here is derived from an EMBL/GenBank/DDBJ whole genome shotgun (WGS) entry which is preliminary data.</text>
</comment>
<dbReference type="GO" id="GO:0004113">
    <property type="term" value="F:2',3'-cyclic-nucleotide 3'-phosphodiesterase activity"/>
    <property type="evidence" value="ECO:0007669"/>
    <property type="project" value="TreeGrafter"/>
</dbReference>
<reference evidence="1" key="1">
    <citation type="submission" date="2020-03" db="EMBL/GenBank/DDBJ databases">
        <title>Hybrid Assembly of Korean Phytophthora infestans isolates.</title>
        <authorList>
            <person name="Prokchorchik M."/>
            <person name="Lee Y."/>
            <person name="Seo J."/>
            <person name="Cho J.-H."/>
            <person name="Park Y.-E."/>
            <person name="Jang D.-C."/>
            <person name="Im J.-S."/>
            <person name="Choi J.-G."/>
            <person name="Park H.-J."/>
            <person name="Lee G.-B."/>
            <person name="Lee Y.-G."/>
            <person name="Hong S.-Y."/>
            <person name="Cho K."/>
            <person name="Sohn K.H."/>
        </authorList>
    </citation>
    <scope>NUCLEOTIDE SEQUENCE</scope>
    <source>
        <strain evidence="1">KR_2_A2</strain>
    </source>
</reference>
<organism evidence="1 2">
    <name type="scientific">Phytophthora infestans</name>
    <name type="common">Potato late blight agent</name>
    <name type="synonym">Botrytis infestans</name>
    <dbReference type="NCBI Taxonomy" id="4787"/>
    <lineage>
        <taxon>Eukaryota</taxon>
        <taxon>Sar</taxon>
        <taxon>Stramenopiles</taxon>
        <taxon>Oomycota</taxon>
        <taxon>Peronosporomycetes</taxon>
        <taxon>Peronosporales</taxon>
        <taxon>Peronosporaceae</taxon>
        <taxon>Phytophthora</taxon>
    </lineage>
</organism>
<evidence type="ECO:0000313" key="1">
    <source>
        <dbReference type="EMBL" id="KAF4129666.1"/>
    </source>
</evidence>
<dbReference type="Gene3D" id="3.90.1140.10">
    <property type="entry name" value="Cyclic phosphodiesterase"/>
    <property type="match status" value="1"/>
</dbReference>
<dbReference type="AlphaFoldDB" id="A0A8S9TL11"/>
<dbReference type="InterPro" id="IPR012386">
    <property type="entry name" value="Cyclic-nucl_3Pdiesterase"/>
</dbReference>
<dbReference type="Proteomes" id="UP000704712">
    <property type="component" value="Unassembled WGS sequence"/>
</dbReference>
<dbReference type="PANTHER" id="PTHR28141">
    <property type="entry name" value="2',3'-CYCLIC-NUCLEOTIDE 3'-PHOSPHODIESTERASE"/>
    <property type="match status" value="1"/>
</dbReference>
<name>A0A8S9TL11_PHYIN</name>
<dbReference type="Pfam" id="PF07823">
    <property type="entry name" value="CPDase"/>
    <property type="match status" value="1"/>
</dbReference>
<dbReference type="InterPro" id="IPR009097">
    <property type="entry name" value="Cyclic_Pdiesterase"/>
</dbReference>